<evidence type="ECO:0000313" key="11">
    <source>
        <dbReference type="EMBL" id="CAA9242615.1"/>
    </source>
</evidence>
<comment type="subunit">
    <text evidence="9 10">Homodimer. Probably interacts with PlsY.</text>
</comment>
<dbReference type="PANTHER" id="PTHR30100:SF1">
    <property type="entry name" value="PHOSPHATE ACYLTRANSFERASE"/>
    <property type="match status" value="1"/>
</dbReference>
<evidence type="ECO:0000256" key="10">
    <source>
        <dbReference type="HAMAP-Rule" id="MF_00019"/>
    </source>
</evidence>
<name>A0A6J4I6R8_9CHLR</name>
<evidence type="ECO:0000256" key="5">
    <source>
        <dbReference type="ARBA" id="ARBA00023098"/>
    </source>
</evidence>
<dbReference type="InterPro" id="IPR003664">
    <property type="entry name" value="FA_synthesis"/>
</dbReference>
<protein>
    <recommendedName>
        <fullName evidence="8 10">Phosphate acyltransferase</fullName>
        <ecNumber evidence="8 10">2.3.1.274</ecNumber>
    </recommendedName>
    <alternativeName>
        <fullName evidence="10">Acyl-ACP phosphotransacylase</fullName>
    </alternativeName>
    <alternativeName>
        <fullName evidence="10">Acyl-[acyl-carrier-protein]--phosphate acyltransferase</fullName>
    </alternativeName>
    <alternativeName>
        <fullName evidence="10">Phosphate-acyl-ACP acyltransferase</fullName>
    </alternativeName>
</protein>
<evidence type="ECO:0000256" key="7">
    <source>
        <dbReference type="ARBA" id="ARBA00023264"/>
    </source>
</evidence>
<dbReference type="HAMAP" id="MF_00019">
    <property type="entry name" value="PlsX"/>
    <property type="match status" value="1"/>
</dbReference>
<keyword evidence="5 10" id="KW-0443">Lipid metabolism</keyword>
<comment type="catalytic activity">
    <reaction evidence="1 10">
        <text>a fatty acyl-[ACP] + phosphate = an acyl phosphate + holo-[ACP]</text>
        <dbReference type="Rhea" id="RHEA:42292"/>
        <dbReference type="Rhea" id="RHEA-COMP:9685"/>
        <dbReference type="Rhea" id="RHEA-COMP:14125"/>
        <dbReference type="ChEBI" id="CHEBI:43474"/>
        <dbReference type="ChEBI" id="CHEBI:59918"/>
        <dbReference type="ChEBI" id="CHEBI:64479"/>
        <dbReference type="ChEBI" id="CHEBI:138651"/>
        <dbReference type="EC" id="2.3.1.274"/>
    </reaction>
</comment>
<evidence type="ECO:0000256" key="4">
    <source>
        <dbReference type="ARBA" id="ARBA00022679"/>
    </source>
</evidence>
<dbReference type="PANTHER" id="PTHR30100">
    <property type="entry name" value="FATTY ACID/PHOSPHOLIPID SYNTHESIS PROTEIN PLSX"/>
    <property type="match status" value="1"/>
</dbReference>
<keyword evidence="2 10" id="KW-0963">Cytoplasm</keyword>
<keyword evidence="3 10" id="KW-0444">Lipid biosynthesis</keyword>
<dbReference type="GO" id="GO:0008654">
    <property type="term" value="P:phospholipid biosynthetic process"/>
    <property type="evidence" value="ECO:0007669"/>
    <property type="project" value="UniProtKB-KW"/>
</dbReference>
<evidence type="ECO:0000256" key="2">
    <source>
        <dbReference type="ARBA" id="ARBA00022490"/>
    </source>
</evidence>
<comment type="similarity">
    <text evidence="10">Belongs to the PlsX family.</text>
</comment>
<accession>A0A6J4I6R8</accession>
<comment type="subcellular location">
    <subcellularLocation>
        <location evidence="10">Cytoplasm</location>
    </subcellularLocation>
    <text evidence="10">Associated with the membrane possibly through PlsY.</text>
</comment>
<dbReference type="EC" id="2.3.1.274" evidence="8 10"/>
<dbReference type="GO" id="GO:0043811">
    <property type="term" value="F:phosphate:acyl-[acyl carrier protein] acyltransferase activity"/>
    <property type="evidence" value="ECO:0007669"/>
    <property type="project" value="UniProtKB-UniRule"/>
</dbReference>
<keyword evidence="4 10" id="KW-0808">Transferase</keyword>
<dbReference type="EMBL" id="CADCTC010000105">
    <property type="protein sequence ID" value="CAA9242615.1"/>
    <property type="molecule type" value="Genomic_DNA"/>
</dbReference>
<evidence type="ECO:0000256" key="6">
    <source>
        <dbReference type="ARBA" id="ARBA00023209"/>
    </source>
</evidence>
<proteinExistence type="inferred from homology"/>
<dbReference type="InterPro" id="IPR012281">
    <property type="entry name" value="Phospholipid_synth_PlsX-like"/>
</dbReference>
<dbReference type="GO" id="GO:0006633">
    <property type="term" value="P:fatty acid biosynthetic process"/>
    <property type="evidence" value="ECO:0007669"/>
    <property type="project" value="UniProtKB-UniRule"/>
</dbReference>
<evidence type="ECO:0000256" key="8">
    <source>
        <dbReference type="ARBA" id="ARBA00024069"/>
    </source>
</evidence>
<comment type="function">
    <text evidence="10">Catalyzes the reversible formation of acyl-phosphate (acyl-PO(4)) from acyl-[acyl-carrier-protein] (acyl-ACP). This enzyme utilizes acyl-ACP as fatty acyl donor, but not acyl-CoA.</text>
</comment>
<dbReference type="Pfam" id="PF02504">
    <property type="entry name" value="FA_synthesis"/>
    <property type="match status" value="1"/>
</dbReference>
<organism evidence="11">
    <name type="scientific">uncultured Chloroflexota bacterium</name>
    <dbReference type="NCBI Taxonomy" id="166587"/>
    <lineage>
        <taxon>Bacteria</taxon>
        <taxon>Bacillati</taxon>
        <taxon>Chloroflexota</taxon>
        <taxon>environmental samples</taxon>
    </lineage>
</organism>
<dbReference type="AlphaFoldDB" id="A0A6J4I6R8"/>
<sequence length="333" mass="34524">MKVAVDAMGGDQAPQVVVEGAVLAAREGHAVVLVGREPEVRGFLAGYPGAEQLPIEVVHAAEVVGMDEHPATAVRQKKDSSIVAGVRLLKDGGADAFYSAGNSGAVMAAALFVLGRQEGVHRPAIGGVIPLLEGRVFMVDIGANADCEAQNLLQFGHLGAAYMRHMFGIARPRVGLVNIGEEETKGNALVQATYPLLRESGLNFVGNVEGKDVTRGAADVVVTDGFTGNVMLKLAEGMQELMLGLVRGAIMSKPHYKLAGAVLRPGLREAGRRLDYTEHGGAPLVGVRGAVFIGHGRSNAKAIASGVRAAAHAARIGLVQKIQGDLLAASLSA</sequence>
<dbReference type="PIRSF" id="PIRSF002465">
    <property type="entry name" value="Phsphlp_syn_PlsX"/>
    <property type="match status" value="1"/>
</dbReference>
<evidence type="ECO:0000256" key="3">
    <source>
        <dbReference type="ARBA" id="ARBA00022516"/>
    </source>
</evidence>
<evidence type="ECO:0000256" key="1">
    <source>
        <dbReference type="ARBA" id="ARBA00001232"/>
    </source>
</evidence>
<keyword evidence="7 10" id="KW-1208">Phospholipid metabolism</keyword>
<dbReference type="GO" id="GO:0005737">
    <property type="term" value="C:cytoplasm"/>
    <property type="evidence" value="ECO:0007669"/>
    <property type="project" value="UniProtKB-SubCell"/>
</dbReference>
<reference evidence="11" key="1">
    <citation type="submission" date="2020-02" db="EMBL/GenBank/DDBJ databases">
        <authorList>
            <person name="Meier V. D."/>
        </authorList>
    </citation>
    <scope>NUCLEOTIDE SEQUENCE</scope>
    <source>
        <strain evidence="11">AVDCRST_MAG77</strain>
    </source>
</reference>
<dbReference type="Gene3D" id="3.40.718.10">
    <property type="entry name" value="Isopropylmalate Dehydrogenase"/>
    <property type="match status" value="1"/>
</dbReference>
<dbReference type="SUPFAM" id="SSF53659">
    <property type="entry name" value="Isocitrate/Isopropylmalate dehydrogenase-like"/>
    <property type="match status" value="1"/>
</dbReference>
<dbReference type="NCBIfam" id="TIGR00182">
    <property type="entry name" value="plsX"/>
    <property type="match status" value="1"/>
</dbReference>
<comment type="pathway">
    <text evidence="10">Lipid metabolism; phospholipid metabolism.</text>
</comment>
<evidence type="ECO:0000256" key="9">
    <source>
        <dbReference type="ARBA" id="ARBA00046608"/>
    </source>
</evidence>
<dbReference type="UniPathway" id="UPA00085"/>
<gene>
    <name evidence="10" type="primary">plsX</name>
    <name evidence="11" type="ORF">AVDCRST_MAG77-1758</name>
</gene>
<keyword evidence="11" id="KW-0012">Acyltransferase</keyword>
<keyword evidence="6 10" id="KW-0594">Phospholipid biosynthesis</keyword>